<dbReference type="HAMAP" id="MF_03029">
    <property type="entry name" value="WDR12"/>
    <property type="match status" value="1"/>
</dbReference>
<evidence type="ECO:0000256" key="1">
    <source>
        <dbReference type="ARBA" id="ARBA00022517"/>
    </source>
</evidence>
<dbReference type="InterPro" id="IPR020472">
    <property type="entry name" value="WD40_PAC1"/>
</dbReference>
<evidence type="ECO:0000256" key="2">
    <source>
        <dbReference type="ARBA" id="ARBA00022552"/>
    </source>
</evidence>
<dbReference type="InterPro" id="IPR001680">
    <property type="entry name" value="WD40_rpt"/>
</dbReference>
<dbReference type="Proteomes" id="UP000014760">
    <property type="component" value="Unassembled WGS sequence"/>
</dbReference>
<dbReference type="GO" id="GO:0005654">
    <property type="term" value="C:nucleoplasm"/>
    <property type="evidence" value="ECO:0007669"/>
    <property type="project" value="UniProtKB-SubCell"/>
</dbReference>
<dbReference type="SUPFAM" id="SSF50978">
    <property type="entry name" value="WD40 repeat-like"/>
    <property type="match status" value="1"/>
</dbReference>
<dbReference type="SMART" id="SM00320">
    <property type="entry name" value="WD40"/>
    <property type="match status" value="7"/>
</dbReference>
<comment type="function">
    <text evidence="6">Required for maturation of ribosomal RNAs and formation of the large ribosomal subunit.</text>
</comment>
<evidence type="ECO:0000259" key="9">
    <source>
        <dbReference type="Pfam" id="PF08154"/>
    </source>
</evidence>
<dbReference type="OMA" id="DHKYVEF"/>
<dbReference type="PRINTS" id="PR00320">
    <property type="entry name" value="GPROTEINBRPT"/>
</dbReference>
<dbReference type="Pfam" id="PF00400">
    <property type="entry name" value="WD40"/>
    <property type="match status" value="6"/>
</dbReference>
<feature type="repeat" description="WD" evidence="7">
    <location>
        <begin position="104"/>
        <end position="136"/>
    </location>
</feature>
<evidence type="ECO:0000313" key="10">
    <source>
        <dbReference type="EMBL" id="ELT91178.1"/>
    </source>
</evidence>
<evidence type="ECO:0000256" key="5">
    <source>
        <dbReference type="ARBA" id="ARBA00023242"/>
    </source>
</evidence>
<evidence type="ECO:0000256" key="4">
    <source>
        <dbReference type="ARBA" id="ARBA00022737"/>
    </source>
</evidence>
<dbReference type="FunFam" id="2.130.10.10:FF:001898">
    <property type="entry name" value="Ribosome biogenesis protein WDR12 homolog"/>
    <property type="match status" value="1"/>
</dbReference>
<dbReference type="PROSITE" id="PS50294">
    <property type="entry name" value="WD_REPEATS_REGION"/>
    <property type="match status" value="3"/>
</dbReference>
<dbReference type="PROSITE" id="PS50082">
    <property type="entry name" value="WD_REPEATS_2"/>
    <property type="match status" value="5"/>
</dbReference>
<feature type="repeat" description="WD" evidence="7">
    <location>
        <begin position="143"/>
        <end position="179"/>
    </location>
</feature>
<dbReference type="FunCoup" id="R7TBS4">
    <property type="interactions" value="1656"/>
</dbReference>
<sequence length="432" mass="47967">METDGNVPHVQAKFFTKQKGISVPDSPFSIPYNVGVIELSSLINSLLSQDEAESRGLVNFDFLVDGEFLREPLNQFLQRKEASTESVIDIEYLERQPAPEPEDALVHDDWVAALAASQDYILTGCYDNVVRVWNTEGDLLMTIPGHSGPVKCLAWLHNEDGVAQKTFVTGSHDETLLVWRWNQQTNSLDCVHSCRGHAGSVDTVTVSPNGQRFCTGSWDKLLKIWSASLDHSADADDDEAPQKKKKKTDGQKLPSRVPLLTLSGHSEGVSSALWVNEDVVATASWDHTIRLWDLHHGIQKSAITGAKVFLDLSICPETQLMLAASADRHVRLYDHRITDGASVKSTFTSHTAWVSSVSWSPCHPNQFISGSYDAILKLWDTRSPKAPLYDMTGHEDKILAVDWSMPQYMLSGGADNHLKIFSYQAREAQIPS</sequence>
<dbReference type="CDD" id="cd00200">
    <property type="entry name" value="WD40"/>
    <property type="match status" value="1"/>
</dbReference>
<dbReference type="GO" id="GO:0043021">
    <property type="term" value="F:ribonucleoprotein complex binding"/>
    <property type="evidence" value="ECO:0007669"/>
    <property type="project" value="UniProtKB-UniRule"/>
</dbReference>
<proteinExistence type="inferred from homology"/>
<name>R7TBS4_CAPTE</name>
<dbReference type="GO" id="GO:0005730">
    <property type="term" value="C:nucleolus"/>
    <property type="evidence" value="ECO:0007669"/>
    <property type="project" value="UniProtKB-SubCell"/>
</dbReference>
<reference evidence="11" key="3">
    <citation type="submission" date="2015-06" db="UniProtKB">
        <authorList>
            <consortium name="EnsemblMetazoa"/>
        </authorList>
    </citation>
    <scope>IDENTIFICATION</scope>
</reference>
<dbReference type="InterPro" id="IPR015943">
    <property type="entry name" value="WD40/YVTN_repeat-like_dom_sf"/>
</dbReference>
<dbReference type="OrthoDB" id="10251381at2759"/>
<dbReference type="InterPro" id="IPR012972">
    <property type="entry name" value="NLE"/>
</dbReference>
<dbReference type="EMBL" id="KB310616">
    <property type="protein sequence ID" value="ELT91178.1"/>
    <property type="molecule type" value="Genomic_DNA"/>
</dbReference>
<evidence type="ECO:0000256" key="6">
    <source>
        <dbReference type="HAMAP-Rule" id="MF_03029"/>
    </source>
</evidence>
<dbReference type="Gene3D" id="2.130.10.10">
    <property type="entry name" value="YVTN repeat-like/Quinoprotein amine dehydrogenase"/>
    <property type="match status" value="1"/>
</dbReference>
<comment type="similarity">
    <text evidence="6">Belongs to the WD repeat WDR12/YTM1 family.</text>
</comment>
<dbReference type="STRING" id="283909.R7TBS4"/>
<evidence type="ECO:0000256" key="3">
    <source>
        <dbReference type="ARBA" id="ARBA00022574"/>
    </source>
</evidence>
<dbReference type="PANTHER" id="PTHR19855">
    <property type="entry name" value="WD40 REPEAT PROTEIN 12, 37"/>
    <property type="match status" value="1"/>
</dbReference>
<evidence type="ECO:0000313" key="12">
    <source>
        <dbReference type="Proteomes" id="UP000014760"/>
    </source>
</evidence>
<keyword evidence="3 7" id="KW-0853">WD repeat</keyword>
<keyword evidence="5 6" id="KW-0539">Nucleus</keyword>
<dbReference type="HOGENOM" id="CLU_000288_57_0_1"/>
<evidence type="ECO:0000313" key="11">
    <source>
        <dbReference type="EnsemblMetazoa" id="CapteP178717"/>
    </source>
</evidence>
<organism evidence="10">
    <name type="scientific">Capitella teleta</name>
    <name type="common">Polychaete worm</name>
    <dbReference type="NCBI Taxonomy" id="283909"/>
    <lineage>
        <taxon>Eukaryota</taxon>
        <taxon>Metazoa</taxon>
        <taxon>Spiralia</taxon>
        <taxon>Lophotrochozoa</taxon>
        <taxon>Annelida</taxon>
        <taxon>Polychaeta</taxon>
        <taxon>Sedentaria</taxon>
        <taxon>Scolecida</taxon>
        <taxon>Capitellidae</taxon>
        <taxon>Capitella</taxon>
    </lineage>
</organism>
<dbReference type="PANTHER" id="PTHR19855:SF11">
    <property type="entry name" value="RIBOSOME BIOGENESIS PROTEIN WDR12"/>
    <property type="match status" value="1"/>
</dbReference>
<dbReference type="InterPro" id="IPR036322">
    <property type="entry name" value="WD40_repeat_dom_sf"/>
</dbReference>
<dbReference type="EMBL" id="AMQN01002966">
    <property type="status" value="NOT_ANNOTATED_CDS"/>
    <property type="molecule type" value="Genomic_DNA"/>
</dbReference>
<dbReference type="InterPro" id="IPR028599">
    <property type="entry name" value="WDR12/Ytm1"/>
</dbReference>
<keyword evidence="1 6" id="KW-0690">Ribosome biogenesis</keyword>
<keyword evidence="2 6" id="KW-0698">rRNA processing</keyword>
<feature type="repeat" description="WD" evidence="7">
    <location>
        <begin position="194"/>
        <end position="226"/>
    </location>
</feature>
<dbReference type="AlphaFoldDB" id="R7TBS4"/>
<dbReference type="EnsemblMetazoa" id="CapteT178717">
    <property type="protein sequence ID" value="CapteP178717"/>
    <property type="gene ID" value="CapteG178717"/>
</dbReference>
<evidence type="ECO:0000256" key="7">
    <source>
        <dbReference type="PROSITE-ProRule" id="PRU00221"/>
    </source>
</evidence>
<protein>
    <recommendedName>
        <fullName evidence="6">Ribosome biogenesis protein WDR12 homolog</fullName>
    </recommendedName>
</protein>
<dbReference type="GO" id="GO:0000466">
    <property type="term" value="P:maturation of 5.8S rRNA from tricistronic rRNA transcript (SSU-rRNA, 5.8S rRNA, LSU-rRNA)"/>
    <property type="evidence" value="ECO:0007669"/>
    <property type="project" value="UniProtKB-UniRule"/>
</dbReference>
<dbReference type="GO" id="GO:0030687">
    <property type="term" value="C:preribosome, large subunit precursor"/>
    <property type="evidence" value="ECO:0007669"/>
    <property type="project" value="UniProtKB-UniRule"/>
</dbReference>
<feature type="repeat" description="WD" evidence="7">
    <location>
        <begin position="262"/>
        <end position="294"/>
    </location>
</feature>
<dbReference type="GO" id="GO:0000463">
    <property type="term" value="P:maturation of LSU-rRNA from tricistronic rRNA transcript (SSU-rRNA, 5.8S rRNA, LSU-rRNA)"/>
    <property type="evidence" value="ECO:0007669"/>
    <property type="project" value="UniProtKB-UniRule"/>
</dbReference>
<feature type="domain" description="NLE" evidence="9">
    <location>
        <begin position="10"/>
        <end position="77"/>
    </location>
</feature>
<dbReference type="EMBL" id="AMQN01002967">
    <property type="status" value="NOT_ANNOTATED_CDS"/>
    <property type="molecule type" value="Genomic_DNA"/>
</dbReference>
<gene>
    <name evidence="10" type="ORF">CAPTEDRAFT_178717</name>
</gene>
<dbReference type="InterPro" id="IPR019775">
    <property type="entry name" value="WD40_repeat_CS"/>
</dbReference>
<comment type="subcellular location">
    <subcellularLocation>
        <location evidence="6">Nucleus</location>
        <location evidence="6">Nucleolus</location>
    </subcellularLocation>
    <subcellularLocation>
        <location evidence="6">Nucleus</location>
        <location evidence="6">Nucleoplasm</location>
    </subcellularLocation>
</comment>
<accession>R7TBS4</accession>
<feature type="region of interest" description="Disordered" evidence="8">
    <location>
        <begin position="233"/>
        <end position="252"/>
    </location>
</feature>
<keyword evidence="4" id="KW-0677">Repeat</keyword>
<evidence type="ECO:0000256" key="8">
    <source>
        <dbReference type="SAM" id="MobiDB-lite"/>
    </source>
</evidence>
<reference evidence="10 12" key="2">
    <citation type="journal article" date="2013" name="Nature">
        <title>Insights into bilaterian evolution from three spiralian genomes.</title>
        <authorList>
            <person name="Simakov O."/>
            <person name="Marletaz F."/>
            <person name="Cho S.J."/>
            <person name="Edsinger-Gonzales E."/>
            <person name="Havlak P."/>
            <person name="Hellsten U."/>
            <person name="Kuo D.H."/>
            <person name="Larsson T."/>
            <person name="Lv J."/>
            <person name="Arendt D."/>
            <person name="Savage R."/>
            <person name="Osoegawa K."/>
            <person name="de Jong P."/>
            <person name="Grimwood J."/>
            <person name="Chapman J.A."/>
            <person name="Shapiro H."/>
            <person name="Aerts A."/>
            <person name="Otillar R.P."/>
            <person name="Terry A.Y."/>
            <person name="Boore J.L."/>
            <person name="Grigoriev I.V."/>
            <person name="Lindberg D.R."/>
            <person name="Seaver E.C."/>
            <person name="Weisblat D.A."/>
            <person name="Putnam N.H."/>
            <person name="Rokhsar D.S."/>
        </authorList>
    </citation>
    <scope>NUCLEOTIDE SEQUENCE</scope>
    <source>
        <strain evidence="10 12">I ESC-2004</strain>
    </source>
</reference>
<feature type="repeat" description="WD" evidence="7">
    <location>
        <begin position="347"/>
        <end position="389"/>
    </location>
</feature>
<dbReference type="Pfam" id="PF08154">
    <property type="entry name" value="NLE"/>
    <property type="match status" value="1"/>
</dbReference>
<dbReference type="PROSITE" id="PS00678">
    <property type="entry name" value="WD_REPEATS_1"/>
    <property type="match status" value="2"/>
</dbReference>
<keyword evidence="12" id="KW-1185">Reference proteome</keyword>
<reference evidence="12" key="1">
    <citation type="submission" date="2012-12" db="EMBL/GenBank/DDBJ databases">
        <authorList>
            <person name="Hellsten U."/>
            <person name="Grimwood J."/>
            <person name="Chapman J.A."/>
            <person name="Shapiro H."/>
            <person name="Aerts A."/>
            <person name="Otillar R.P."/>
            <person name="Terry A.Y."/>
            <person name="Boore J.L."/>
            <person name="Simakov O."/>
            <person name="Marletaz F."/>
            <person name="Cho S.-J."/>
            <person name="Edsinger-Gonzales E."/>
            <person name="Havlak P."/>
            <person name="Kuo D.-H."/>
            <person name="Larsson T."/>
            <person name="Lv J."/>
            <person name="Arendt D."/>
            <person name="Savage R."/>
            <person name="Osoegawa K."/>
            <person name="de Jong P."/>
            <person name="Lindberg D.R."/>
            <person name="Seaver E.C."/>
            <person name="Weisblat D.A."/>
            <person name="Putnam N.H."/>
            <person name="Grigoriev I.V."/>
            <person name="Rokhsar D.S."/>
        </authorList>
    </citation>
    <scope>NUCLEOTIDE SEQUENCE</scope>
    <source>
        <strain evidence="12">I ESC-2004</strain>
    </source>
</reference>